<feature type="non-terminal residue" evidence="1">
    <location>
        <position position="1"/>
    </location>
</feature>
<reference evidence="1 2" key="1">
    <citation type="submission" date="2019-10" db="EMBL/GenBank/DDBJ databases">
        <title>Assembly and Annotation for the nematode Trichostrongylus colubriformis.</title>
        <authorList>
            <person name="Martin J."/>
        </authorList>
    </citation>
    <scope>NUCLEOTIDE SEQUENCE [LARGE SCALE GENOMIC DNA]</scope>
    <source>
        <strain evidence="1">G859</strain>
        <tissue evidence="1">Whole worm</tissue>
    </source>
</reference>
<keyword evidence="2" id="KW-1185">Reference proteome</keyword>
<dbReference type="EMBL" id="WIXE01015535">
    <property type="protein sequence ID" value="KAK5973401.1"/>
    <property type="molecule type" value="Genomic_DNA"/>
</dbReference>
<organism evidence="1 2">
    <name type="scientific">Trichostrongylus colubriformis</name>
    <name type="common">Black scour worm</name>
    <dbReference type="NCBI Taxonomy" id="6319"/>
    <lineage>
        <taxon>Eukaryota</taxon>
        <taxon>Metazoa</taxon>
        <taxon>Ecdysozoa</taxon>
        <taxon>Nematoda</taxon>
        <taxon>Chromadorea</taxon>
        <taxon>Rhabditida</taxon>
        <taxon>Rhabditina</taxon>
        <taxon>Rhabditomorpha</taxon>
        <taxon>Strongyloidea</taxon>
        <taxon>Trichostrongylidae</taxon>
        <taxon>Trichostrongylus</taxon>
    </lineage>
</organism>
<sequence length="75" mass="8168">TTPPKGGVSQDLFTCAKDAQERRLRQGRRGVEGRGENAIFNLLDCLSHGMFADLLKDYASRIKLSGLPNRCSSGS</sequence>
<gene>
    <name evidence="1" type="ORF">GCK32_010804</name>
</gene>
<comment type="caution">
    <text evidence="1">The sequence shown here is derived from an EMBL/GenBank/DDBJ whole genome shotgun (WGS) entry which is preliminary data.</text>
</comment>
<proteinExistence type="predicted"/>
<name>A0AAN8F4Q8_TRICO</name>
<dbReference type="AlphaFoldDB" id="A0AAN8F4Q8"/>
<dbReference type="Proteomes" id="UP001331761">
    <property type="component" value="Unassembled WGS sequence"/>
</dbReference>
<protein>
    <submittedName>
        <fullName evidence="1">Uncharacterized protein</fullName>
    </submittedName>
</protein>
<evidence type="ECO:0000313" key="2">
    <source>
        <dbReference type="Proteomes" id="UP001331761"/>
    </source>
</evidence>
<evidence type="ECO:0000313" key="1">
    <source>
        <dbReference type="EMBL" id="KAK5973401.1"/>
    </source>
</evidence>
<accession>A0AAN8F4Q8</accession>